<dbReference type="AlphaFoldDB" id="A0A5R9DSF9"/>
<gene>
    <name evidence="1" type="ORF">FEF34_39465</name>
</gene>
<sequence length="163" mass="18439">MKRDPFAPEARQATTFAPRTRLWPPDGYRAPDPGEFTALRTTADRFAQHGMTRAARERMDDATLTRSLQLIELMGDTSRAVYEYAHALRREMTRRGLVHRSIAILRCESCSHSTERLFEATQKTHPDMINRSSEPVDSAWFCARCWSGDSTETEGADEGEAGT</sequence>
<keyword evidence="2" id="KW-1185">Reference proteome</keyword>
<accession>A0A5R9DSF9</accession>
<proteinExistence type="predicted"/>
<dbReference type="EMBL" id="VAWE01000002">
    <property type="protein sequence ID" value="TLQ39449.1"/>
    <property type="molecule type" value="Genomic_DNA"/>
</dbReference>
<organism evidence="1 2">
    <name type="scientific">Streptomyces marianii</name>
    <dbReference type="NCBI Taxonomy" id="1817406"/>
    <lineage>
        <taxon>Bacteria</taxon>
        <taxon>Bacillati</taxon>
        <taxon>Actinomycetota</taxon>
        <taxon>Actinomycetes</taxon>
        <taxon>Kitasatosporales</taxon>
        <taxon>Streptomycetaceae</taxon>
        <taxon>Streptomyces</taxon>
    </lineage>
</organism>
<dbReference type="RefSeq" id="WP_138058259.1">
    <property type="nucleotide sequence ID" value="NZ_VAWE01000002.1"/>
</dbReference>
<dbReference type="OrthoDB" id="4249005at2"/>
<name>A0A5R9DSF9_9ACTN</name>
<evidence type="ECO:0000313" key="1">
    <source>
        <dbReference type="EMBL" id="TLQ39449.1"/>
    </source>
</evidence>
<reference evidence="1 2" key="1">
    <citation type="submission" date="2019-05" db="EMBL/GenBank/DDBJ databases">
        <title>Streptomyces marianii sp. nov., a novel marine actinomycete from southern coast of India.</title>
        <authorList>
            <person name="Iniyan A.M."/>
            <person name="Wink J."/>
            <person name="Ramprasad E."/>
            <person name="Ramana C.V."/>
            <person name="Bunk B."/>
            <person name="Sproer C."/>
            <person name="Joseph F.-J.R.S."/>
            <person name="Vincent S.G.P."/>
        </authorList>
    </citation>
    <scope>NUCLEOTIDE SEQUENCE [LARGE SCALE GENOMIC DNA]</scope>
    <source>
        <strain evidence="1 2">ICN19</strain>
    </source>
</reference>
<dbReference type="Proteomes" id="UP000305921">
    <property type="component" value="Unassembled WGS sequence"/>
</dbReference>
<evidence type="ECO:0000313" key="2">
    <source>
        <dbReference type="Proteomes" id="UP000305921"/>
    </source>
</evidence>
<protein>
    <submittedName>
        <fullName evidence="1">Uncharacterized protein</fullName>
    </submittedName>
</protein>
<comment type="caution">
    <text evidence="1">The sequence shown here is derived from an EMBL/GenBank/DDBJ whole genome shotgun (WGS) entry which is preliminary data.</text>
</comment>